<evidence type="ECO:0000313" key="2">
    <source>
        <dbReference type="EMBL" id="GET02268.1"/>
    </source>
</evidence>
<dbReference type="EMBL" id="BLAL01000306">
    <property type="protein sequence ID" value="GET02268.1"/>
    <property type="molecule type" value="Genomic_DNA"/>
</dbReference>
<evidence type="ECO:0000313" key="3">
    <source>
        <dbReference type="Proteomes" id="UP000615446"/>
    </source>
</evidence>
<protein>
    <submittedName>
        <fullName evidence="2">Uncharacterized protein</fullName>
    </submittedName>
</protein>
<name>A0A8H3M7P2_9GLOM</name>
<dbReference type="AlphaFoldDB" id="A0A8H3M7P2"/>
<accession>A0A8H3M7P2</accession>
<dbReference type="Proteomes" id="UP000615446">
    <property type="component" value="Unassembled WGS sequence"/>
</dbReference>
<proteinExistence type="predicted"/>
<sequence>MRDQLPNPFRFIINHITSWAKNKVERPTCSELYQNYMEWCGGIERKRAGSGKREWYYVLDRAKIVSKLHELVGDIEEFTSSAFDGVPQDELLIHKDVEIPIFKVPEITSSDIGNKNTFPSVSASNSVVDNMHTAEHEFPVATTSSSAVAKSETKVEVKPSQTVKFANFEAVSAVTKPEPVVKPNPQPSPKKSQREERLRRKAIELGEDPDKFVTITEKDKLDSISFRDRMKADARMCEYVKEGEEEPHEYIMEMTVRERLIRENDYQLTMSAIVAKFVRENDLNPKMGLDELARIIVSSDRQSKKRSGTSTTSEWIQF</sequence>
<comment type="caution">
    <text evidence="2">The sequence shown here is derived from an EMBL/GenBank/DDBJ whole genome shotgun (WGS) entry which is preliminary data.</text>
</comment>
<evidence type="ECO:0000256" key="1">
    <source>
        <dbReference type="SAM" id="MobiDB-lite"/>
    </source>
</evidence>
<organism evidence="2 3">
    <name type="scientific">Rhizophagus clarus</name>
    <dbReference type="NCBI Taxonomy" id="94130"/>
    <lineage>
        <taxon>Eukaryota</taxon>
        <taxon>Fungi</taxon>
        <taxon>Fungi incertae sedis</taxon>
        <taxon>Mucoromycota</taxon>
        <taxon>Glomeromycotina</taxon>
        <taxon>Glomeromycetes</taxon>
        <taxon>Glomerales</taxon>
        <taxon>Glomeraceae</taxon>
        <taxon>Rhizophagus</taxon>
    </lineage>
</organism>
<gene>
    <name evidence="2" type="ORF">RCL2_002865200</name>
</gene>
<reference evidence="2" key="1">
    <citation type="submission" date="2019-10" db="EMBL/GenBank/DDBJ databases">
        <title>Conservation and host-specific expression of non-tandemly repeated heterogenous ribosome RNA gene in arbuscular mycorrhizal fungi.</title>
        <authorList>
            <person name="Maeda T."/>
            <person name="Kobayashi Y."/>
            <person name="Nakagawa T."/>
            <person name="Ezawa T."/>
            <person name="Yamaguchi K."/>
            <person name="Bino T."/>
            <person name="Nishimoto Y."/>
            <person name="Shigenobu S."/>
            <person name="Kawaguchi M."/>
        </authorList>
    </citation>
    <scope>NUCLEOTIDE SEQUENCE</scope>
    <source>
        <strain evidence="2">HR1</strain>
    </source>
</reference>
<feature type="region of interest" description="Disordered" evidence="1">
    <location>
        <begin position="175"/>
        <end position="196"/>
    </location>
</feature>